<keyword evidence="2" id="KW-1185">Reference proteome</keyword>
<dbReference type="EMBL" id="JAEOAQ010000009">
    <property type="protein sequence ID" value="KAG5416720.1"/>
    <property type="molecule type" value="Genomic_DNA"/>
</dbReference>
<reference evidence="1 2" key="1">
    <citation type="submission" date="2020-12" db="EMBL/GenBank/DDBJ databases">
        <title>Effect of drift, selection, and recombination on the evolution of hybrid genomes in Candida yeast pathogens.</title>
        <authorList>
            <person name="Mixao V."/>
            <person name="Ksiezopolska E."/>
            <person name="Saus E."/>
            <person name="Boekhout T."/>
            <person name="Gacser A."/>
            <person name="Gabaldon T."/>
        </authorList>
    </citation>
    <scope>NUCLEOTIDE SEQUENCE [LARGE SCALE GENOMIC DNA]</scope>
    <source>
        <strain evidence="1 2">BP57</strain>
    </source>
</reference>
<protein>
    <submittedName>
        <fullName evidence="1">Uncharacterized protein</fullName>
    </submittedName>
</protein>
<comment type="caution">
    <text evidence="1">The sequence shown here is derived from an EMBL/GenBank/DDBJ whole genome shotgun (WGS) entry which is preliminary data.</text>
</comment>
<dbReference type="Proteomes" id="UP000669133">
    <property type="component" value="Unassembled WGS sequence"/>
</dbReference>
<dbReference type="GeneID" id="93654313"/>
<evidence type="ECO:0000313" key="1">
    <source>
        <dbReference type="EMBL" id="KAG5416720.1"/>
    </source>
</evidence>
<dbReference type="AlphaFoldDB" id="A0A8H8D9D0"/>
<organism evidence="1 2">
    <name type="scientific">Candida metapsilosis</name>
    <dbReference type="NCBI Taxonomy" id="273372"/>
    <lineage>
        <taxon>Eukaryota</taxon>
        <taxon>Fungi</taxon>
        <taxon>Dikarya</taxon>
        <taxon>Ascomycota</taxon>
        <taxon>Saccharomycotina</taxon>
        <taxon>Pichiomycetes</taxon>
        <taxon>Debaryomycetaceae</taxon>
        <taxon>Candida/Lodderomyces clade</taxon>
        <taxon>Candida</taxon>
    </lineage>
</organism>
<dbReference type="OrthoDB" id="4020988at2759"/>
<accession>A0A8H8D9D0</accession>
<sequence>MTQVQLSPCRNYIGQIQPLEDSIELKIIQVPQNKLRRSFEVIDMIRSKFPTKDIPPALDISFQWEYNQKGRECEKLGVLIRNMAALFVLDINRDEASSVLIRQPQSEVIESFEWLPPIKEEKGTGYTNSTQVVLFSESNLSAKLYSLDCTRKLCTVHKPIKDRIIYRKTSSGSFWCLIADTFEYNVPPIMYQFLNTGSFSVLINSTRLRSFVSEEAHMDWSHSGNWLQLLDRNEDLSGYNLKVYGSNGVGGPHFAKPLVHIEFESEVEENGSIMESAGRVHTCWCSSSEEELLLSARVIGSYLELRVISMRLLKVVSRETKNLKEVAENITRGVTRVSHLNQLVFVQLDRHMLCVYKLDDSLGYITSIQTQMPILDIFVDESRWFIISEHQILLYENDVVKTLLSTDTVIYSASLLDKETIIVFNRGSNGESWDYLSTKASKANTSNQSMDEVTDTFAIRKRARFR</sequence>
<gene>
    <name evidence="1" type="ORF">I9W82_005684</name>
</gene>
<evidence type="ECO:0000313" key="2">
    <source>
        <dbReference type="Proteomes" id="UP000669133"/>
    </source>
</evidence>
<dbReference type="RefSeq" id="XP_067545836.1">
    <property type="nucleotide sequence ID" value="XM_067694887.1"/>
</dbReference>
<name>A0A8H8D9D0_9ASCO</name>
<proteinExistence type="predicted"/>